<evidence type="ECO:0000256" key="5">
    <source>
        <dbReference type="ARBA" id="ARBA00022573"/>
    </source>
</evidence>
<dbReference type="GO" id="GO:0009236">
    <property type="term" value="P:cobalamin biosynthetic process"/>
    <property type="evidence" value="ECO:0007669"/>
    <property type="project" value="UniProtKB-UniRule"/>
</dbReference>
<dbReference type="Proteomes" id="UP000295500">
    <property type="component" value="Unassembled WGS sequence"/>
</dbReference>
<feature type="transmembrane region" description="Helical" evidence="9">
    <location>
        <begin position="298"/>
        <end position="320"/>
    </location>
</feature>
<comment type="pathway">
    <text evidence="2 9">Cofactor biosynthesis; adenosylcobalamin biosynthesis.</text>
</comment>
<reference evidence="10 11" key="1">
    <citation type="submission" date="2019-03" db="EMBL/GenBank/DDBJ databases">
        <title>Genomic Encyclopedia of Type Strains, Phase IV (KMG-IV): sequencing the most valuable type-strain genomes for metagenomic binning, comparative biology and taxonomic classification.</title>
        <authorList>
            <person name="Goeker M."/>
        </authorList>
    </citation>
    <scope>NUCLEOTIDE SEQUENCE [LARGE SCALE GENOMIC DNA]</scope>
    <source>
        <strain evidence="10 11">DSM 28287</strain>
    </source>
</reference>
<dbReference type="NCBIfam" id="TIGR00380">
    <property type="entry name" value="cobal_cbiB"/>
    <property type="match status" value="1"/>
</dbReference>
<feature type="transmembrane region" description="Helical" evidence="9">
    <location>
        <begin position="57"/>
        <end position="79"/>
    </location>
</feature>
<keyword evidence="4 9" id="KW-1003">Cell membrane</keyword>
<protein>
    <recommendedName>
        <fullName evidence="9">Cobalamin biosynthesis protein CobD</fullName>
    </recommendedName>
</protein>
<dbReference type="AlphaFoldDB" id="A0A4R6PZL3"/>
<gene>
    <name evidence="9" type="primary">cobD</name>
    <name evidence="10" type="ORF">EV211_1287</name>
</gene>
<comment type="subcellular location">
    <subcellularLocation>
        <location evidence="1 9">Cell membrane</location>
        <topology evidence="1 9">Multi-pass membrane protein</topology>
    </subcellularLocation>
</comment>
<keyword evidence="8 9" id="KW-0472">Membrane</keyword>
<sequence>MEIAATVLIAFALDAIFGDPGWIPHPIVFIGKLISATENLLRRIIPATKNGQLAGGFFLTVTVVAISFIIPFLAIKYLGMLDWRLGWALQVFWCWQIFAARSLKKEAMRVYDQIEAGNLEEARKYLGFIVGRDTGDMDFDEIEKAVVETVAENTSDGVTAPMLFMIIGGAPLGFLYKAVNTLDSMVGYKNEKYLYFGRFSAYTDDVFNYIPSRITAMAMILGAGLSSMSGKNAWRMWRRDRNKHLSPNSGHLESACAGALGVQLGGDACYFGKLYKKNALGDDLRHIEADDIRKSITLMYAASVIMLALAELARVAVVLLI</sequence>
<dbReference type="RefSeq" id="WP_133528863.1">
    <property type="nucleotide sequence ID" value="NZ_SNXO01000028.1"/>
</dbReference>
<comment type="similarity">
    <text evidence="3 9">Belongs to the CobD/CbiB family.</text>
</comment>
<feature type="transmembrane region" description="Helical" evidence="9">
    <location>
        <begin position="162"/>
        <end position="179"/>
    </location>
</feature>
<proteinExistence type="inferred from homology"/>
<name>A0A4R6PZL3_9FIRM</name>
<organism evidence="10 11">
    <name type="scientific">Aminicella lysinilytica</name>
    <dbReference type="NCBI Taxonomy" id="433323"/>
    <lineage>
        <taxon>Bacteria</taxon>
        <taxon>Bacillati</taxon>
        <taxon>Bacillota</taxon>
        <taxon>Clostridia</taxon>
        <taxon>Peptostreptococcales</taxon>
        <taxon>Anaerovoracaceae</taxon>
        <taxon>Aminicella</taxon>
    </lineage>
</organism>
<evidence type="ECO:0000256" key="2">
    <source>
        <dbReference type="ARBA" id="ARBA00004953"/>
    </source>
</evidence>
<dbReference type="PANTHER" id="PTHR34308">
    <property type="entry name" value="COBALAMIN BIOSYNTHESIS PROTEIN CBIB"/>
    <property type="match status" value="1"/>
</dbReference>
<dbReference type="HAMAP" id="MF_00024">
    <property type="entry name" value="CobD_CbiB"/>
    <property type="match status" value="1"/>
</dbReference>
<accession>A0A4R6PZL3</accession>
<dbReference type="UniPathway" id="UPA00148"/>
<dbReference type="EMBL" id="SNXO01000028">
    <property type="protein sequence ID" value="TDP51949.1"/>
    <property type="molecule type" value="Genomic_DNA"/>
</dbReference>
<comment type="function">
    <text evidence="9">Converts cobyric acid to cobinamide by the addition of aminopropanol on the F carboxylic group.</text>
</comment>
<evidence type="ECO:0000313" key="10">
    <source>
        <dbReference type="EMBL" id="TDP51949.1"/>
    </source>
</evidence>
<dbReference type="Pfam" id="PF03186">
    <property type="entry name" value="CobD_Cbib"/>
    <property type="match status" value="1"/>
</dbReference>
<dbReference type="GO" id="GO:0015420">
    <property type="term" value="F:ABC-type vitamin B12 transporter activity"/>
    <property type="evidence" value="ECO:0007669"/>
    <property type="project" value="UniProtKB-UniRule"/>
</dbReference>
<comment type="caution">
    <text evidence="9">Lacks conserved residue(s) required for the propagation of feature annotation.</text>
</comment>
<dbReference type="GO" id="GO:0005886">
    <property type="term" value="C:plasma membrane"/>
    <property type="evidence" value="ECO:0007669"/>
    <property type="project" value="UniProtKB-SubCell"/>
</dbReference>
<keyword evidence="5 9" id="KW-0169">Cobalamin biosynthesis</keyword>
<keyword evidence="6 9" id="KW-0812">Transmembrane</keyword>
<dbReference type="PANTHER" id="PTHR34308:SF1">
    <property type="entry name" value="COBALAMIN BIOSYNTHESIS PROTEIN CBIB"/>
    <property type="match status" value="1"/>
</dbReference>
<evidence type="ECO:0000256" key="1">
    <source>
        <dbReference type="ARBA" id="ARBA00004651"/>
    </source>
</evidence>
<evidence type="ECO:0000256" key="6">
    <source>
        <dbReference type="ARBA" id="ARBA00022692"/>
    </source>
</evidence>
<keyword evidence="7 9" id="KW-1133">Transmembrane helix</keyword>
<evidence type="ECO:0000256" key="8">
    <source>
        <dbReference type="ARBA" id="ARBA00023136"/>
    </source>
</evidence>
<dbReference type="OrthoDB" id="9811967at2"/>
<comment type="caution">
    <text evidence="10">The sequence shown here is derived from an EMBL/GenBank/DDBJ whole genome shotgun (WGS) entry which is preliminary data.</text>
</comment>
<evidence type="ECO:0000256" key="7">
    <source>
        <dbReference type="ARBA" id="ARBA00022989"/>
    </source>
</evidence>
<dbReference type="GO" id="GO:0048472">
    <property type="term" value="F:threonine-phosphate decarboxylase activity"/>
    <property type="evidence" value="ECO:0007669"/>
    <property type="project" value="InterPro"/>
</dbReference>
<dbReference type="InterPro" id="IPR004485">
    <property type="entry name" value="Cobalamin_biosynth_CobD/CbiB"/>
</dbReference>
<keyword evidence="11" id="KW-1185">Reference proteome</keyword>
<evidence type="ECO:0000256" key="9">
    <source>
        <dbReference type="HAMAP-Rule" id="MF_00024"/>
    </source>
</evidence>
<evidence type="ECO:0000313" key="11">
    <source>
        <dbReference type="Proteomes" id="UP000295500"/>
    </source>
</evidence>
<evidence type="ECO:0000256" key="3">
    <source>
        <dbReference type="ARBA" id="ARBA00006263"/>
    </source>
</evidence>
<evidence type="ECO:0000256" key="4">
    <source>
        <dbReference type="ARBA" id="ARBA00022475"/>
    </source>
</evidence>